<keyword evidence="1" id="KW-1015">Disulfide bond</keyword>
<dbReference type="InterPro" id="IPR033116">
    <property type="entry name" value="TRYPSIN_SER"/>
</dbReference>
<dbReference type="GO" id="GO:0004252">
    <property type="term" value="F:serine-type endopeptidase activity"/>
    <property type="evidence" value="ECO:0007669"/>
    <property type="project" value="InterPro"/>
</dbReference>
<feature type="signal peptide" evidence="3">
    <location>
        <begin position="1"/>
        <end position="21"/>
    </location>
</feature>
<dbReference type="SUPFAM" id="SSF50494">
    <property type="entry name" value="Trypsin-like serine proteases"/>
    <property type="match status" value="1"/>
</dbReference>
<dbReference type="CDD" id="cd00190">
    <property type="entry name" value="Tryp_SPc"/>
    <property type="match status" value="1"/>
</dbReference>
<keyword evidence="6" id="KW-1185">Reference proteome</keyword>
<reference evidence="5" key="2">
    <citation type="submission" date="2025-09" db="UniProtKB">
        <authorList>
            <consortium name="Ensembl"/>
        </authorList>
    </citation>
    <scope>IDENTIFICATION</scope>
</reference>
<dbReference type="SMART" id="SM00020">
    <property type="entry name" value="Tryp_SPc"/>
    <property type="match status" value="1"/>
</dbReference>
<dbReference type="InterPro" id="IPR009003">
    <property type="entry name" value="Peptidase_S1_PA"/>
</dbReference>
<dbReference type="OMA" id="TSEGHIC"/>
<feature type="domain" description="Peptidase S1" evidence="4">
    <location>
        <begin position="37"/>
        <end position="277"/>
    </location>
</feature>
<name>A0A8C5L8M7_JACJA</name>
<dbReference type="GO" id="GO:0006508">
    <property type="term" value="P:proteolysis"/>
    <property type="evidence" value="ECO:0007669"/>
    <property type="project" value="UniProtKB-KW"/>
</dbReference>
<keyword evidence="3" id="KW-0732">Signal</keyword>
<evidence type="ECO:0000256" key="2">
    <source>
        <dbReference type="RuleBase" id="RU363034"/>
    </source>
</evidence>
<evidence type="ECO:0000313" key="5">
    <source>
        <dbReference type="Ensembl" id="ENSJJAP00000019425.1"/>
    </source>
</evidence>
<dbReference type="Ensembl" id="ENSJJAT00000025961.1">
    <property type="protein sequence ID" value="ENSJJAP00000019425.1"/>
    <property type="gene ID" value="ENSJJAG00000020387.1"/>
</dbReference>
<keyword evidence="2" id="KW-0645">Protease</keyword>
<reference evidence="5" key="1">
    <citation type="submission" date="2025-08" db="UniProtKB">
        <authorList>
            <consortium name="Ensembl"/>
        </authorList>
    </citation>
    <scope>IDENTIFICATION</scope>
</reference>
<evidence type="ECO:0000256" key="1">
    <source>
        <dbReference type="ARBA" id="ARBA00023157"/>
    </source>
</evidence>
<organism evidence="5 6">
    <name type="scientific">Jaculus jaculus</name>
    <name type="common">Lesser Egyptian jerboa</name>
    <dbReference type="NCBI Taxonomy" id="51337"/>
    <lineage>
        <taxon>Eukaryota</taxon>
        <taxon>Metazoa</taxon>
        <taxon>Chordata</taxon>
        <taxon>Craniata</taxon>
        <taxon>Vertebrata</taxon>
        <taxon>Euteleostomi</taxon>
        <taxon>Mammalia</taxon>
        <taxon>Eutheria</taxon>
        <taxon>Euarchontoglires</taxon>
        <taxon>Glires</taxon>
        <taxon>Rodentia</taxon>
        <taxon>Myomorpha</taxon>
        <taxon>Dipodoidea</taxon>
        <taxon>Dipodidae</taxon>
        <taxon>Dipodinae</taxon>
        <taxon>Jaculus</taxon>
    </lineage>
</organism>
<gene>
    <name evidence="5" type="primary">LOC101607887</name>
</gene>
<accession>A0A8C5L8M7</accession>
<keyword evidence="2" id="KW-0720">Serine protease</keyword>
<dbReference type="GeneID" id="101607887"/>
<proteinExistence type="predicted"/>
<dbReference type="OrthoDB" id="93664at2759"/>
<dbReference type="PROSITE" id="PS00135">
    <property type="entry name" value="TRYPSIN_SER"/>
    <property type="match status" value="1"/>
</dbReference>
<dbReference type="InterPro" id="IPR018114">
    <property type="entry name" value="TRYPSIN_HIS"/>
</dbReference>
<dbReference type="AlphaFoldDB" id="A0A8C5L8M7"/>
<dbReference type="FunFam" id="2.40.10.10:FF:000039">
    <property type="entry name" value="Brain-specific serine protease 4"/>
    <property type="match status" value="1"/>
</dbReference>
<sequence length="307" mass="33200">MGPWAQGILLVVLQLLPGAYEDVLPSVCGLPRYAGKIVGGQNAQEGQWPWQVSLWKTSEGHICGGSLIHPSWVLSAAHCFLRSRNPRLYRVKVGGLTLSPLEPQSTFVAVRRLFMHPNYLSQDRSPGDIALLQLDTPLQPSQFTPVCLPAAHALLTPGTLCWVTGWGSTQERVVTSVLQEVAVPLLDSDVCDFMYHLEEPSLAGERLIQRDMLCAGFAQGKKDSCQGDSGGPLVCPMNNSWVQVGIVSWGFGCARPYRPGVYTRVPTYVDWIQGTLARHPSGCHAGAPGSLPALLLALLILALTGTL</sequence>
<dbReference type="PROSITE" id="PS50240">
    <property type="entry name" value="TRYPSIN_DOM"/>
    <property type="match status" value="1"/>
</dbReference>
<dbReference type="Gene3D" id="2.40.10.10">
    <property type="entry name" value="Trypsin-like serine proteases"/>
    <property type="match status" value="1"/>
</dbReference>
<dbReference type="GeneTree" id="ENSGT00940000160305"/>
<dbReference type="PANTHER" id="PTHR24253">
    <property type="entry name" value="TRANSMEMBRANE PROTEASE SERINE"/>
    <property type="match status" value="1"/>
</dbReference>
<dbReference type="InterPro" id="IPR001254">
    <property type="entry name" value="Trypsin_dom"/>
</dbReference>
<dbReference type="InterPro" id="IPR043504">
    <property type="entry name" value="Peptidase_S1_PA_chymotrypsin"/>
</dbReference>
<keyword evidence="2" id="KW-0378">Hydrolase</keyword>
<dbReference type="PANTHER" id="PTHR24253:SF153">
    <property type="entry name" value="SERINE PROTEASE HEPSIN"/>
    <property type="match status" value="1"/>
</dbReference>
<dbReference type="PROSITE" id="PS00134">
    <property type="entry name" value="TRYPSIN_HIS"/>
    <property type="match status" value="1"/>
</dbReference>
<dbReference type="InterPro" id="IPR001314">
    <property type="entry name" value="Peptidase_S1A"/>
</dbReference>
<protein>
    <submittedName>
        <fullName evidence="5">Serine protease 30</fullName>
    </submittedName>
</protein>
<dbReference type="PRINTS" id="PR00722">
    <property type="entry name" value="CHYMOTRYPSIN"/>
</dbReference>
<dbReference type="Proteomes" id="UP000694385">
    <property type="component" value="Unassembled WGS sequence"/>
</dbReference>
<dbReference type="Pfam" id="PF00089">
    <property type="entry name" value="Trypsin"/>
    <property type="match status" value="1"/>
</dbReference>
<feature type="chain" id="PRO_5034421374" evidence="3">
    <location>
        <begin position="22"/>
        <end position="307"/>
    </location>
</feature>
<evidence type="ECO:0000313" key="6">
    <source>
        <dbReference type="Proteomes" id="UP000694385"/>
    </source>
</evidence>
<evidence type="ECO:0000259" key="4">
    <source>
        <dbReference type="PROSITE" id="PS50240"/>
    </source>
</evidence>
<evidence type="ECO:0000256" key="3">
    <source>
        <dbReference type="SAM" id="SignalP"/>
    </source>
</evidence>